<dbReference type="Gramene" id="OMERI04G02760.1">
    <property type="protein sequence ID" value="OMERI04G02760.1"/>
    <property type="gene ID" value="OMERI04G02760"/>
</dbReference>
<sequence length="253" mass="28719">MAAVNHGPGPAPHVQGRPMLVRRWSTPRGNQGPTTPGHNNGDSSTFALRVAPHPHPIHPSYRHCLVSSLPPHQTNNCRQSSRTRFSVILIVHMQVVRCYCPCFSAYGYCSQNCHCTNCKNREYYEDFVEERVDMIKMKNPRAFDPKIVRVQDASEIEPQSSNAVPENEQWMYANGCRCQKSKCLVHSCECLKHEVRCTSKCQCIDCGNGPRTKYDSNIGKDQSDVSGLTYEEPTMDTMQSEHTLNPNKRPKYF</sequence>
<dbReference type="SMART" id="SM01114">
    <property type="entry name" value="CXC"/>
    <property type="match status" value="2"/>
</dbReference>
<name>A0A0E0DAU4_9ORYZ</name>
<feature type="compositionally biased region" description="Polar residues" evidence="4">
    <location>
        <begin position="27"/>
        <end position="46"/>
    </location>
</feature>
<accession>A0A0E0DAU4</accession>
<dbReference type="PANTHER" id="PTHR12446">
    <property type="entry name" value="TESMIN/TSO1-RELATED"/>
    <property type="match status" value="1"/>
</dbReference>
<proteinExistence type="inferred from homology"/>
<feature type="region of interest" description="Disordered" evidence="4">
    <location>
        <begin position="234"/>
        <end position="253"/>
    </location>
</feature>
<reference evidence="6" key="1">
    <citation type="submission" date="2015-04" db="UniProtKB">
        <authorList>
            <consortium name="EnsemblPlants"/>
        </authorList>
    </citation>
    <scope>IDENTIFICATION</scope>
</reference>
<feature type="domain" description="CRC" evidence="5">
    <location>
        <begin position="71"/>
        <end position="211"/>
    </location>
</feature>
<dbReference type="Pfam" id="PF03638">
    <property type="entry name" value="TCR"/>
    <property type="match status" value="1"/>
</dbReference>
<dbReference type="AlphaFoldDB" id="A0A0E0DAU4"/>
<dbReference type="GO" id="GO:0006355">
    <property type="term" value="P:regulation of DNA-templated transcription"/>
    <property type="evidence" value="ECO:0007669"/>
    <property type="project" value="TreeGrafter"/>
</dbReference>
<dbReference type="HOGENOM" id="CLU_1099979_0_0_1"/>
<organism evidence="6">
    <name type="scientific">Oryza meridionalis</name>
    <dbReference type="NCBI Taxonomy" id="40149"/>
    <lineage>
        <taxon>Eukaryota</taxon>
        <taxon>Viridiplantae</taxon>
        <taxon>Streptophyta</taxon>
        <taxon>Embryophyta</taxon>
        <taxon>Tracheophyta</taxon>
        <taxon>Spermatophyta</taxon>
        <taxon>Magnoliopsida</taxon>
        <taxon>Liliopsida</taxon>
        <taxon>Poales</taxon>
        <taxon>Poaceae</taxon>
        <taxon>BOP clade</taxon>
        <taxon>Oryzoideae</taxon>
        <taxon>Oryzeae</taxon>
        <taxon>Oryzinae</taxon>
        <taxon>Oryza</taxon>
    </lineage>
</organism>
<dbReference type="Proteomes" id="UP000008021">
    <property type="component" value="Chromosome 4"/>
</dbReference>
<evidence type="ECO:0000256" key="3">
    <source>
        <dbReference type="ARBA" id="ARBA00023242"/>
    </source>
</evidence>
<keyword evidence="3" id="KW-0539">Nucleus</keyword>
<keyword evidence="7" id="KW-1185">Reference proteome</keyword>
<dbReference type="InterPro" id="IPR033467">
    <property type="entry name" value="Tesmin/TSO1-like_CXC"/>
</dbReference>
<protein>
    <recommendedName>
        <fullName evidence="5">CRC domain-containing protein</fullName>
    </recommendedName>
</protein>
<dbReference type="InterPro" id="IPR005172">
    <property type="entry name" value="CRC"/>
</dbReference>
<evidence type="ECO:0000313" key="7">
    <source>
        <dbReference type="Proteomes" id="UP000008021"/>
    </source>
</evidence>
<dbReference type="InterPro" id="IPR028307">
    <property type="entry name" value="Lin-54_fam"/>
</dbReference>
<feature type="compositionally biased region" description="Polar residues" evidence="4">
    <location>
        <begin position="236"/>
        <end position="246"/>
    </location>
</feature>
<dbReference type="PANTHER" id="PTHR12446:SF34">
    <property type="entry name" value="PROTEIN LIN-54 HOMOLOG"/>
    <property type="match status" value="1"/>
</dbReference>
<dbReference type="PROSITE" id="PS51634">
    <property type="entry name" value="CRC"/>
    <property type="match status" value="1"/>
</dbReference>
<dbReference type="EnsemblPlants" id="OMERI04G02760.1">
    <property type="protein sequence ID" value="OMERI04G02760.1"/>
    <property type="gene ID" value="OMERI04G02760"/>
</dbReference>
<reference evidence="6" key="2">
    <citation type="submission" date="2018-05" db="EMBL/GenBank/DDBJ databases">
        <title>OmerRS3 (Oryza meridionalis Reference Sequence Version 3).</title>
        <authorList>
            <person name="Zhang J."/>
            <person name="Kudrna D."/>
            <person name="Lee S."/>
            <person name="Talag J."/>
            <person name="Welchert J."/>
            <person name="Wing R.A."/>
        </authorList>
    </citation>
    <scope>NUCLEOTIDE SEQUENCE [LARGE SCALE GENOMIC DNA]</scope>
    <source>
        <strain evidence="6">cv. OR44</strain>
    </source>
</reference>
<dbReference type="GO" id="GO:0005634">
    <property type="term" value="C:nucleus"/>
    <property type="evidence" value="ECO:0007669"/>
    <property type="project" value="UniProtKB-SubCell"/>
</dbReference>
<comment type="similarity">
    <text evidence="2">Belongs to the lin-54 family.</text>
</comment>
<evidence type="ECO:0000256" key="4">
    <source>
        <dbReference type="SAM" id="MobiDB-lite"/>
    </source>
</evidence>
<evidence type="ECO:0000313" key="6">
    <source>
        <dbReference type="EnsemblPlants" id="OMERI04G02760.1"/>
    </source>
</evidence>
<evidence type="ECO:0000256" key="1">
    <source>
        <dbReference type="ARBA" id="ARBA00004123"/>
    </source>
</evidence>
<feature type="region of interest" description="Disordered" evidence="4">
    <location>
        <begin position="23"/>
        <end position="49"/>
    </location>
</feature>
<evidence type="ECO:0000256" key="2">
    <source>
        <dbReference type="ARBA" id="ARBA00007267"/>
    </source>
</evidence>
<dbReference type="STRING" id="40149.A0A0E0DAU4"/>
<evidence type="ECO:0000259" key="5">
    <source>
        <dbReference type="PROSITE" id="PS51634"/>
    </source>
</evidence>
<comment type="subcellular location">
    <subcellularLocation>
        <location evidence="1">Nucleus</location>
    </subcellularLocation>
</comment>